<evidence type="ECO:0000313" key="3">
    <source>
        <dbReference type="Proteomes" id="UP001157914"/>
    </source>
</evidence>
<evidence type="ECO:0000313" key="2">
    <source>
        <dbReference type="EMBL" id="SMP01188.1"/>
    </source>
</evidence>
<gene>
    <name evidence="2" type="ORF">SAMN06265374_0342</name>
</gene>
<organism evidence="2 3">
    <name type="scientific">Roseibium denhamense</name>
    <dbReference type="NCBI Taxonomy" id="76305"/>
    <lineage>
        <taxon>Bacteria</taxon>
        <taxon>Pseudomonadati</taxon>
        <taxon>Pseudomonadota</taxon>
        <taxon>Alphaproteobacteria</taxon>
        <taxon>Hyphomicrobiales</taxon>
        <taxon>Stappiaceae</taxon>
        <taxon>Roseibium</taxon>
    </lineage>
</organism>
<feature type="region of interest" description="Disordered" evidence="1">
    <location>
        <begin position="95"/>
        <end position="116"/>
    </location>
</feature>
<reference evidence="2 3" key="1">
    <citation type="submission" date="2017-05" db="EMBL/GenBank/DDBJ databases">
        <authorList>
            <person name="Varghese N."/>
            <person name="Submissions S."/>
        </authorList>
    </citation>
    <scope>NUCLEOTIDE SEQUENCE [LARGE SCALE GENOMIC DNA]</scope>
    <source>
        <strain evidence="2 3">DSM 15949</strain>
    </source>
</reference>
<evidence type="ECO:0008006" key="4">
    <source>
        <dbReference type="Google" id="ProtNLM"/>
    </source>
</evidence>
<name>A0ABY1N621_9HYPH</name>
<protein>
    <recommendedName>
        <fullName evidence="4">PilZ domain-containing protein</fullName>
    </recommendedName>
</protein>
<proteinExistence type="predicted"/>
<dbReference type="Proteomes" id="UP001157914">
    <property type="component" value="Unassembled WGS sequence"/>
</dbReference>
<dbReference type="EMBL" id="FXTT01000001">
    <property type="protein sequence ID" value="SMP01188.1"/>
    <property type="molecule type" value="Genomic_DNA"/>
</dbReference>
<accession>A0ABY1N621</accession>
<evidence type="ECO:0000256" key="1">
    <source>
        <dbReference type="SAM" id="MobiDB-lite"/>
    </source>
</evidence>
<sequence length="116" mass="12919">MVEHALGDKPIPANRTRMRAGRFTDLRGTLITEATLFDLQNGDLGSVIPDEDMTLPDLFLVWDTREVTVTTVKIYWRQGNYLGLSYAETPRPLHLATDSLSDPGEQEMESPAAEAV</sequence>
<comment type="caution">
    <text evidence="2">The sequence shown here is derived from an EMBL/GenBank/DDBJ whole genome shotgun (WGS) entry which is preliminary data.</text>
</comment>
<dbReference type="RefSeq" id="WP_155191268.1">
    <property type="nucleotide sequence ID" value="NZ_BAAAEA010000001.1"/>
</dbReference>
<keyword evidence="3" id="KW-1185">Reference proteome</keyword>